<dbReference type="Gene3D" id="3.40.50.1820">
    <property type="entry name" value="alpha/beta hydrolase"/>
    <property type="match status" value="1"/>
</dbReference>
<sequence>MTDQDRRQTIPFHVSGSGNRAFVFIHGFLDAGSIWDRVVGGLEAQDARKVTLDLPGMGALTADPGRIDLQRYADDVGAIVDALSVPVVLVAQSMGAQIAELVAAARPKQVTGMVLITPVPLQGVHAPDEMIAPFKALGGDLDAQRQLRRMLAPNMTAADLDILTELGRDVSASSVRQLVDAWNSGVNEAPSWSDFDGPALVIRGGADSLVTQEMATAIAKRFKGPPVKTLDGAGHWAHFEAAGQVANLIVEFIDQLAWRSGAASDWKNAFAQKSASTFADAFADDVVLEAAVLVKPVVGRDNVKRVMEAAASKIYARVEFTESANDGSQQYLQWEADDLDGVAYKGITIISRNAAGKIANVAIHHRPLGALLGFSYKLGQHLKGVIDAGHFATAESIPEQLRK</sequence>
<evidence type="ECO:0000259" key="1">
    <source>
        <dbReference type="Pfam" id="PF12680"/>
    </source>
</evidence>
<evidence type="ECO:0000259" key="2">
    <source>
        <dbReference type="Pfam" id="PF12697"/>
    </source>
</evidence>
<dbReference type="PANTHER" id="PTHR43798">
    <property type="entry name" value="MONOACYLGLYCEROL LIPASE"/>
    <property type="match status" value="1"/>
</dbReference>
<dbReference type="InterPro" id="IPR037401">
    <property type="entry name" value="SnoaL-like"/>
</dbReference>
<comment type="caution">
    <text evidence="3">The sequence shown here is derived from an EMBL/GenBank/DDBJ whole genome shotgun (WGS) entry which is preliminary data.</text>
</comment>
<dbReference type="Gene3D" id="3.10.450.50">
    <property type="match status" value="1"/>
</dbReference>
<dbReference type="Pfam" id="PF12697">
    <property type="entry name" value="Abhydrolase_6"/>
    <property type="match status" value="1"/>
</dbReference>
<proteinExistence type="predicted"/>
<dbReference type="InterPro" id="IPR032710">
    <property type="entry name" value="NTF2-like_dom_sf"/>
</dbReference>
<keyword evidence="4" id="KW-1185">Reference proteome</keyword>
<dbReference type="Pfam" id="PF12680">
    <property type="entry name" value="SnoaL_2"/>
    <property type="match status" value="1"/>
</dbReference>
<dbReference type="RefSeq" id="WP_285869370.1">
    <property type="nucleotide sequence ID" value="NZ_JARFYM010000010.1"/>
</dbReference>
<evidence type="ECO:0000313" key="3">
    <source>
        <dbReference type="EMBL" id="MDL2400293.1"/>
    </source>
</evidence>
<dbReference type="GO" id="GO:0016787">
    <property type="term" value="F:hydrolase activity"/>
    <property type="evidence" value="ECO:0007669"/>
    <property type="project" value="UniProtKB-KW"/>
</dbReference>
<dbReference type="InterPro" id="IPR029058">
    <property type="entry name" value="AB_hydrolase_fold"/>
</dbReference>
<evidence type="ECO:0000313" key="4">
    <source>
        <dbReference type="Proteomes" id="UP001172645"/>
    </source>
</evidence>
<dbReference type="SUPFAM" id="SSF54427">
    <property type="entry name" value="NTF2-like"/>
    <property type="match status" value="1"/>
</dbReference>
<name>A0ABT7JX07_9HYPH</name>
<dbReference type="EMBL" id="JARFYM010000010">
    <property type="protein sequence ID" value="MDL2400293.1"/>
    <property type="molecule type" value="Genomic_DNA"/>
</dbReference>
<feature type="domain" description="AB hydrolase-1" evidence="2">
    <location>
        <begin position="22"/>
        <end position="247"/>
    </location>
</feature>
<gene>
    <name evidence="3" type="ORF">PY649_15405</name>
</gene>
<organism evidence="3 4">
    <name type="scientific">Rhizobium mayense</name>
    <dbReference type="NCBI Taxonomy" id="1312184"/>
    <lineage>
        <taxon>Bacteria</taxon>
        <taxon>Pseudomonadati</taxon>
        <taxon>Pseudomonadota</taxon>
        <taxon>Alphaproteobacteria</taxon>
        <taxon>Hyphomicrobiales</taxon>
        <taxon>Rhizobiaceae</taxon>
        <taxon>Rhizobium/Agrobacterium group</taxon>
        <taxon>Rhizobium</taxon>
    </lineage>
</organism>
<dbReference type="SUPFAM" id="SSF53474">
    <property type="entry name" value="alpha/beta-Hydrolases"/>
    <property type="match status" value="1"/>
</dbReference>
<dbReference type="InterPro" id="IPR000073">
    <property type="entry name" value="AB_hydrolase_1"/>
</dbReference>
<dbReference type="PANTHER" id="PTHR43798:SF5">
    <property type="entry name" value="MONOACYLGLYCEROL LIPASE ABHD6"/>
    <property type="match status" value="1"/>
</dbReference>
<dbReference type="InterPro" id="IPR050266">
    <property type="entry name" value="AB_hydrolase_sf"/>
</dbReference>
<dbReference type="Proteomes" id="UP001172645">
    <property type="component" value="Unassembled WGS sequence"/>
</dbReference>
<feature type="domain" description="SnoaL-like" evidence="1">
    <location>
        <begin position="266"/>
        <end position="360"/>
    </location>
</feature>
<accession>A0ABT7JX07</accession>
<protein>
    <submittedName>
        <fullName evidence="3">Alpha/beta hydrolase</fullName>
    </submittedName>
</protein>
<reference evidence="3" key="1">
    <citation type="submission" date="2023-06" db="EMBL/GenBank/DDBJ databases">
        <title>Phylogenetic Diversity of Rhizobium strains.</title>
        <authorList>
            <person name="Moura F.T."/>
            <person name="Helene L.C.F."/>
            <person name="Hungria M."/>
        </authorList>
    </citation>
    <scope>NUCLEOTIDE SEQUENCE</scope>
    <source>
        <strain evidence="3">CCGE526</strain>
    </source>
</reference>
<keyword evidence="3" id="KW-0378">Hydrolase</keyword>